<keyword evidence="2" id="KW-1185">Reference proteome</keyword>
<dbReference type="EMBL" id="MK797984">
    <property type="protein sequence ID" value="QCG75917.1"/>
    <property type="molecule type" value="Genomic_DNA"/>
</dbReference>
<dbReference type="Proteomes" id="UP000316733">
    <property type="component" value="Segment"/>
</dbReference>
<reference evidence="2" key="1">
    <citation type="journal article" date="2020" name="bioRxiv">
        <title>Integrative omics analysis of Pseudomonas aeruginosa virus PA5oct highlights the molecular complexity of jumbo phages.</title>
        <authorList>
            <person name="Lood C."/>
            <person name="Danis-Wlodarczyk K."/>
            <person name="Blasdel B.G."/>
            <person name="Jang H.B."/>
            <person name="Vandenheuvel D."/>
            <person name="Briers Y."/>
            <person name="Noben J.-P."/>
            <person name="van Noort V."/>
            <person name="Drulis-Kawa Z."/>
            <person name="Lavigne R."/>
        </authorList>
    </citation>
    <scope>NUCLEOTIDE SEQUENCE [LARGE SCALE GENOMIC DNA]</scope>
</reference>
<evidence type="ECO:0000313" key="1">
    <source>
        <dbReference type="EMBL" id="QCG75917.1"/>
    </source>
</evidence>
<gene>
    <name evidence="1" type="ORF">EST35_0033</name>
</gene>
<name>A0A4Y5JT37_9CAUD</name>
<evidence type="ECO:0000313" key="2">
    <source>
        <dbReference type="Proteomes" id="UP000316733"/>
    </source>
</evidence>
<sequence length="94" mass="10960">MIEILIFSSVSDYISIRHDMARLYNLNGISELIFVSKPYKYIILTNLKNRIGIFCISNIISERVMGDITSNECWAYPWPPDTGIDVYIDFLYKN</sequence>
<proteinExistence type="predicted"/>
<accession>A0A4Y5JT37</accession>
<organism evidence="1 2">
    <name type="scientific">Pseudomonas phage vB_PaeM_PA5oct</name>
    <dbReference type="NCBI Taxonomy" id="2163605"/>
    <lineage>
        <taxon>Viruses</taxon>
        <taxon>Duplodnaviria</taxon>
        <taxon>Heunggongvirae</taxon>
        <taxon>Uroviricota</taxon>
        <taxon>Caudoviricetes</taxon>
        <taxon>Arenbergviridae</taxon>
        <taxon>Wroclawvirus</taxon>
        <taxon>Wroclawvirus PA5oct</taxon>
    </lineage>
</organism>
<protein>
    <submittedName>
        <fullName evidence="1">Uncharacterized protein</fullName>
    </submittedName>
</protein>